<dbReference type="InterPro" id="IPR008962">
    <property type="entry name" value="PapD-like_sf"/>
</dbReference>
<protein>
    <recommendedName>
        <fullName evidence="3">Molecular chaperone</fullName>
    </recommendedName>
</protein>
<accession>A0A5K7S455</accession>
<dbReference type="AlphaFoldDB" id="A0A5K7S455"/>
<reference evidence="1" key="1">
    <citation type="journal article" date="2020" name="Int. J. Syst. Evol. Microbiol.">
        <title>Aquipluma nitroreducens gen. nov. sp. nov., a novel facultatively anaerobic bacterium isolated from a freshwater lake.</title>
        <authorList>
            <person name="Watanabe M."/>
            <person name="Kojima H."/>
            <person name="Fukui M."/>
        </authorList>
    </citation>
    <scope>NUCLEOTIDE SEQUENCE</scope>
    <source>
        <strain evidence="1">MeG22</strain>
    </source>
</reference>
<dbReference type="EMBL" id="AP018694">
    <property type="protein sequence ID" value="BBE16255.1"/>
    <property type="molecule type" value="Genomic_DNA"/>
</dbReference>
<evidence type="ECO:0000313" key="1">
    <source>
        <dbReference type="EMBL" id="BBE16255.1"/>
    </source>
</evidence>
<dbReference type="KEGG" id="anf:AQPE_0392"/>
<organism evidence="1 2">
    <name type="scientific">Aquipluma nitroreducens</name>
    <dbReference type="NCBI Taxonomy" id="2010828"/>
    <lineage>
        <taxon>Bacteria</taxon>
        <taxon>Pseudomonadati</taxon>
        <taxon>Bacteroidota</taxon>
        <taxon>Bacteroidia</taxon>
        <taxon>Marinilabiliales</taxon>
        <taxon>Prolixibacteraceae</taxon>
        <taxon>Aquipluma</taxon>
    </lineage>
</organism>
<gene>
    <name evidence="1" type="ORF">AQPE_0392</name>
</gene>
<name>A0A5K7S455_9BACT</name>
<evidence type="ECO:0008006" key="3">
    <source>
        <dbReference type="Google" id="ProtNLM"/>
    </source>
</evidence>
<dbReference type="InterPro" id="IPR013783">
    <property type="entry name" value="Ig-like_fold"/>
</dbReference>
<dbReference type="RefSeq" id="WP_318349345.1">
    <property type="nucleotide sequence ID" value="NZ_AP018694.1"/>
</dbReference>
<evidence type="ECO:0000313" key="2">
    <source>
        <dbReference type="Proteomes" id="UP001193389"/>
    </source>
</evidence>
<keyword evidence="2" id="KW-1185">Reference proteome</keyword>
<sequence length="292" mass="32402">MCKSEIVQQKQVQHKAKYIGLVLSCLVTLSVICPSGVKAQGNLLITPRRVVFDGTKRVHELNLANTGRDTAKYNVSIVEYRMKEDGSFEEITQPDPGQNFADKNIRFFPRTVTLGPNEAQVVKMQVTNTSKLAPGEYRSHVYFRAVPKQVALGEEDKTLDSTAVSVKLVPIFGITIPVIIRVGESTTKVSLSDLKLEMVNDTTNRLDVTFNRIGNMSVYGDLKVVHVSPTGKETQVGVVNGIAVYTPNAIRRYRMDLDKEAVVDYHSGHLVVTYYAQSDIKPEKFAEAGLKL</sequence>
<dbReference type="Proteomes" id="UP001193389">
    <property type="component" value="Chromosome"/>
</dbReference>
<dbReference type="Gene3D" id="2.60.40.10">
    <property type="entry name" value="Immunoglobulins"/>
    <property type="match status" value="1"/>
</dbReference>
<proteinExistence type="predicted"/>
<dbReference type="SUPFAM" id="SSF49354">
    <property type="entry name" value="PapD-like"/>
    <property type="match status" value="1"/>
</dbReference>